<name>A0A6J1EKB2_CUCMO</name>
<dbReference type="HAMAP" id="MF_00109">
    <property type="entry name" value="Shikimate_kinase"/>
    <property type="match status" value="1"/>
</dbReference>
<organism evidence="3 4">
    <name type="scientific">Cucurbita moschata</name>
    <name type="common">Winter crookneck squash</name>
    <name type="synonym">Cucurbita pepo var. moschata</name>
    <dbReference type="NCBI Taxonomy" id="3662"/>
    <lineage>
        <taxon>Eukaryota</taxon>
        <taxon>Viridiplantae</taxon>
        <taxon>Streptophyta</taxon>
        <taxon>Embryophyta</taxon>
        <taxon>Tracheophyta</taxon>
        <taxon>Spermatophyta</taxon>
        <taxon>Magnoliopsida</taxon>
        <taxon>eudicotyledons</taxon>
        <taxon>Gunneridae</taxon>
        <taxon>Pentapetalae</taxon>
        <taxon>rosids</taxon>
        <taxon>fabids</taxon>
        <taxon>Cucurbitales</taxon>
        <taxon>Cucurbitaceae</taxon>
        <taxon>Cucurbiteae</taxon>
        <taxon>Cucurbita</taxon>
    </lineage>
</organism>
<dbReference type="PRINTS" id="PR01100">
    <property type="entry name" value="SHIKIMTKNASE"/>
</dbReference>
<sequence>MAMKTTVSPLTDFHFNIHSPKIQPISLNSSYALPLPFSVRCNQNLPLHFRRRFLHSSAIQRRRSLPSTCFVSDGTAYNVEAKATTDDLSLEVKKKAKDVAPELKGTSIFLVGINSSLKTKLGKLLADMLRYYYFDRYSLSDSLVVEASGGVAAAKLYKESDENGFRASETEVLKQLSSMGRLVVCAGNGAVRSSTNLALLRHGITLWIDIPLQIIAEEFAEDRGQLPVFDISTSGSYSEVLGQITSLYQEIKVGYATADASISLQKLASTLGYDDFNAVTTEDMALEALKEIEKLIRMKKMMEAAAKPF</sequence>
<evidence type="ECO:0000256" key="2">
    <source>
        <dbReference type="ARBA" id="ARBA00006997"/>
    </source>
</evidence>
<keyword evidence="4" id="KW-0808">Transferase</keyword>
<dbReference type="SUPFAM" id="SSF52540">
    <property type="entry name" value="P-loop containing nucleoside triphosphate hydrolases"/>
    <property type="match status" value="1"/>
</dbReference>
<reference evidence="4" key="1">
    <citation type="submission" date="2025-08" db="UniProtKB">
        <authorList>
            <consortium name="RefSeq"/>
        </authorList>
    </citation>
    <scope>IDENTIFICATION</scope>
    <source>
        <tissue evidence="4">Young leaves</tissue>
    </source>
</reference>
<comment type="similarity">
    <text evidence="2">Belongs to the shikimate kinase family.</text>
</comment>
<dbReference type="KEGG" id="cmos:111435335"/>
<dbReference type="InterPro" id="IPR027417">
    <property type="entry name" value="P-loop_NTPase"/>
</dbReference>
<evidence type="ECO:0000256" key="1">
    <source>
        <dbReference type="ARBA" id="ARBA00004229"/>
    </source>
</evidence>
<dbReference type="InterPro" id="IPR031322">
    <property type="entry name" value="Shikimate/glucono_kinase"/>
</dbReference>
<dbReference type="GO" id="GO:0005829">
    <property type="term" value="C:cytosol"/>
    <property type="evidence" value="ECO:0007669"/>
    <property type="project" value="TreeGrafter"/>
</dbReference>
<dbReference type="Pfam" id="PF01202">
    <property type="entry name" value="SKI"/>
    <property type="match status" value="1"/>
</dbReference>
<dbReference type="PANTHER" id="PTHR21087">
    <property type="entry name" value="SHIKIMATE KINASE"/>
    <property type="match status" value="1"/>
</dbReference>
<proteinExistence type="inferred from homology"/>
<dbReference type="Proteomes" id="UP000504609">
    <property type="component" value="Unplaced"/>
</dbReference>
<dbReference type="PANTHER" id="PTHR21087:SF4">
    <property type="entry name" value="INACTIVE SHIKIMATE KINASE LIKE 1, CHLOROPLASTIC-RELATED"/>
    <property type="match status" value="1"/>
</dbReference>
<comment type="subcellular location">
    <subcellularLocation>
        <location evidence="1">Plastid</location>
        <location evidence="1">Chloroplast</location>
    </subcellularLocation>
</comment>
<dbReference type="AlphaFoldDB" id="A0A6J1EKB2"/>
<dbReference type="Gene3D" id="3.40.50.300">
    <property type="entry name" value="P-loop containing nucleotide triphosphate hydrolases"/>
    <property type="match status" value="1"/>
</dbReference>
<dbReference type="GeneID" id="111435335"/>
<dbReference type="GO" id="GO:0009507">
    <property type="term" value="C:chloroplast"/>
    <property type="evidence" value="ECO:0007669"/>
    <property type="project" value="UniProtKB-SubCell"/>
</dbReference>
<evidence type="ECO:0000313" key="3">
    <source>
        <dbReference type="Proteomes" id="UP000504609"/>
    </source>
</evidence>
<protein>
    <submittedName>
        <fullName evidence="4">Probable inactive shikimate kinase like 1, chloroplastic isoform X1</fullName>
    </submittedName>
</protein>
<dbReference type="GO" id="GO:0016301">
    <property type="term" value="F:kinase activity"/>
    <property type="evidence" value="ECO:0007669"/>
    <property type="project" value="UniProtKB-KW"/>
</dbReference>
<dbReference type="RefSeq" id="XP_022928567.1">
    <property type="nucleotide sequence ID" value="XM_023072799.1"/>
</dbReference>
<gene>
    <name evidence="4" type="primary">LOC111435335</name>
</gene>
<keyword evidence="3" id="KW-1185">Reference proteome</keyword>
<keyword evidence="4" id="KW-0418">Kinase</keyword>
<dbReference type="InterPro" id="IPR000623">
    <property type="entry name" value="Shikimate_kinase/TSH1"/>
</dbReference>
<dbReference type="FunFam" id="3.40.50.300:FF:001033">
    <property type="entry name" value="Shikimate kinase 2, chloroplastic"/>
    <property type="match status" value="1"/>
</dbReference>
<evidence type="ECO:0000313" key="4">
    <source>
        <dbReference type="RefSeq" id="XP_022928567.1"/>
    </source>
</evidence>
<accession>A0A6J1EKB2</accession>